<feature type="compositionally biased region" description="Basic and acidic residues" evidence="1">
    <location>
        <begin position="178"/>
        <end position="193"/>
    </location>
</feature>
<dbReference type="RefSeq" id="XP_011641066.1">
    <property type="nucleotide sequence ID" value="XM_011642764.2"/>
</dbReference>
<evidence type="ECO:0000313" key="3">
    <source>
        <dbReference type="RefSeq" id="XP_011641066.1"/>
    </source>
</evidence>
<dbReference type="AlphaFoldDB" id="A0A6I9X8X4"/>
<name>A0A6I9X8X4_9HYME</name>
<sequence>MESGETRMALRIRENVPGSRVGCVRAWGLRGGAASRLSTKLSVLHVRTLARHPSILQPREIDSRFRKRDPCVRRFQVISTRIWSDRWPFRAVVVDERKQNAPQRTQKRELKFEDELSRHRVSRTLAHPISHGGVPWKFYQYRGGHLVLLAVVREKLRAERRTIDRRCRRASRLTNRRGLPEQKEPEAIDYEQH</sequence>
<accession>A0A6I9X8X4</accession>
<dbReference type="CTD" id="38196"/>
<organism evidence="2 3">
    <name type="scientific">Pogonomyrmex barbatus</name>
    <name type="common">red harvester ant</name>
    <dbReference type="NCBI Taxonomy" id="144034"/>
    <lineage>
        <taxon>Eukaryota</taxon>
        <taxon>Metazoa</taxon>
        <taxon>Ecdysozoa</taxon>
        <taxon>Arthropoda</taxon>
        <taxon>Hexapoda</taxon>
        <taxon>Insecta</taxon>
        <taxon>Pterygota</taxon>
        <taxon>Neoptera</taxon>
        <taxon>Endopterygota</taxon>
        <taxon>Hymenoptera</taxon>
        <taxon>Apocrita</taxon>
        <taxon>Aculeata</taxon>
        <taxon>Formicoidea</taxon>
        <taxon>Formicidae</taxon>
        <taxon>Myrmicinae</taxon>
        <taxon>Pogonomyrmex</taxon>
    </lineage>
</organism>
<proteinExistence type="predicted"/>
<feature type="region of interest" description="Disordered" evidence="1">
    <location>
        <begin position="174"/>
        <end position="193"/>
    </location>
</feature>
<evidence type="ECO:0000313" key="2">
    <source>
        <dbReference type="Proteomes" id="UP000504615"/>
    </source>
</evidence>
<gene>
    <name evidence="3" type="primary">LOC105429645</name>
</gene>
<keyword evidence="2" id="KW-1185">Reference proteome</keyword>
<evidence type="ECO:0000256" key="1">
    <source>
        <dbReference type="SAM" id="MobiDB-lite"/>
    </source>
</evidence>
<protein>
    <submittedName>
        <fullName evidence="3">Uncharacterized protein LOC105429645 isoform X1</fullName>
    </submittedName>
</protein>
<dbReference type="KEGG" id="pbar:105429645"/>
<reference evidence="3" key="1">
    <citation type="submission" date="2025-08" db="UniProtKB">
        <authorList>
            <consortium name="RefSeq"/>
        </authorList>
    </citation>
    <scope>IDENTIFICATION</scope>
</reference>
<dbReference type="Proteomes" id="UP000504615">
    <property type="component" value="Unplaced"/>
</dbReference>
<dbReference type="GeneID" id="105429645"/>